<dbReference type="InterPro" id="IPR016181">
    <property type="entry name" value="Acyl_CoA_acyltransferase"/>
</dbReference>
<dbReference type="Pfam" id="PF00583">
    <property type="entry name" value="Acetyltransf_1"/>
    <property type="match status" value="1"/>
</dbReference>
<dbReference type="Gene3D" id="3.40.630.30">
    <property type="match status" value="1"/>
</dbReference>
<protein>
    <recommendedName>
        <fullName evidence="1">N-acetyltransferase domain-containing protein</fullName>
    </recommendedName>
</protein>
<dbReference type="PROSITE" id="PS51186">
    <property type="entry name" value="GNAT"/>
    <property type="match status" value="1"/>
</dbReference>
<evidence type="ECO:0000259" key="1">
    <source>
        <dbReference type="PROSITE" id="PS51186"/>
    </source>
</evidence>
<accession>A0A8J3BRN0</accession>
<proteinExistence type="predicted"/>
<dbReference type="CDD" id="cd04301">
    <property type="entry name" value="NAT_SF"/>
    <property type="match status" value="1"/>
</dbReference>
<sequence length="224" mass="23062">MPEAFEWIHDLRPDLLAVARSASLDVLLAPLLVLDPHALVPDLPVPDATIRLLDPDASSFAADLRASRAVASLGFGTPATVAAGLSTDVLAAGTLSTDVAGPRERDAAGPLDPELITASRAKATTGQVVSAVVHAPSEGILATGLYQRVGDVAEIAGVATLPSARQRGYASQLTATLARHALQNGVTLVFLSAGDDDVARLYARIGFRRVGTACIAEPHSAPPL</sequence>
<reference evidence="2" key="1">
    <citation type="journal article" date="2014" name="Int. J. Syst. Evol. Microbiol.">
        <title>Complete genome sequence of Corynebacterium casei LMG S-19264T (=DSM 44701T), isolated from a smear-ripened cheese.</title>
        <authorList>
            <consortium name="US DOE Joint Genome Institute (JGI-PGF)"/>
            <person name="Walter F."/>
            <person name="Albersmeier A."/>
            <person name="Kalinowski J."/>
            <person name="Ruckert C."/>
        </authorList>
    </citation>
    <scope>NUCLEOTIDE SEQUENCE</scope>
    <source>
        <strain evidence="2">CGMCC 4.7299</strain>
    </source>
</reference>
<evidence type="ECO:0000313" key="3">
    <source>
        <dbReference type="Proteomes" id="UP000656042"/>
    </source>
</evidence>
<comment type="caution">
    <text evidence="2">The sequence shown here is derived from an EMBL/GenBank/DDBJ whole genome shotgun (WGS) entry which is preliminary data.</text>
</comment>
<dbReference type="EMBL" id="BMMX01000001">
    <property type="protein sequence ID" value="GGK71088.1"/>
    <property type="molecule type" value="Genomic_DNA"/>
</dbReference>
<reference evidence="2" key="2">
    <citation type="submission" date="2020-09" db="EMBL/GenBank/DDBJ databases">
        <authorList>
            <person name="Sun Q."/>
            <person name="Zhou Y."/>
        </authorList>
    </citation>
    <scope>NUCLEOTIDE SEQUENCE</scope>
    <source>
        <strain evidence="2">CGMCC 4.7299</strain>
    </source>
</reference>
<dbReference type="AlphaFoldDB" id="A0A8J3BRN0"/>
<dbReference type="SUPFAM" id="SSF55729">
    <property type="entry name" value="Acyl-CoA N-acyltransferases (Nat)"/>
    <property type="match status" value="1"/>
</dbReference>
<feature type="domain" description="N-acetyltransferase" evidence="1">
    <location>
        <begin position="87"/>
        <end position="224"/>
    </location>
</feature>
<dbReference type="InterPro" id="IPR000182">
    <property type="entry name" value="GNAT_dom"/>
</dbReference>
<keyword evidence="3" id="KW-1185">Reference proteome</keyword>
<gene>
    <name evidence="2" type="ORF">GCM10012284_01070</name>
</gene>
<dbReference type="Proteomes" id="UP000656042">
    <property type="component" value="Unassembled WGS sequence"/>
</dbReference>
<name>A0A8J3BRN0_9ACTN</name>
<evidence type="ECO:0000313" key="2">
    <source>
        <dbReference type="EMBL" id="GGK71088.1"/>
    </source>
</evidence>
<dbReference type="GO" id="GO:0016747">
    <property type="term" value="F:acyltransferase activity, transferring groups other than amino-acyl groups"/>
    <property type="evidence" value="ECO:0007669"/>
    <property type="project" value="InterPro"/>
</dbReference>
<organism evidence="2 3">
    <name type="scientific">Mangrovihabitans endophyticus</name>
    <dbReference type="NCBI Taxonomy" id="1751298"/>
    <lineage>
        <taxon>Bacteria</taxon>
        <taxon>Bacillati</taxon>
        <taxon>Actinomycetota</taxon>
        <taxon>Actinomycetes</taxon>
        <taxon>Micromonosporales</taxon>
        <taxon>Micromonosporaceae</taxon>
        <taxon>Mangrovihabitans</taxon>
    </lineage>
</organism>